<dbReference type="GO" id="GO:0009389">
    <property type="term" value="F:dimethyl sulfoxide reductase activity"/>
    <property type="evidence" value="ECO:0007669"/>
    <property type="project" value="TreeGrafter"/>
</dbReference>
<dbReference type="InterPro" id="IPR007059">
    <property type="entry name" value="DmsC"/>
</dbReference>
<dbReference type="RefSeq" id="WP_114620876.1">
    <property type="nucleotide sequence ID" value="NZ_CAUATA010000026.1"/>
</dbReference>
<comment type="caution">
    <text evidence="2">The sequence shown here is derived from an EMBL/GenBank/DDBJ whole genome shotgun (WGS) entry which is preliminary data.</text>
</comment>
<proteinExistence type="predicted"/>
<dbReference type="AlphaFoldDB" id="A0A369L7B9"/>
<dbReference type="OrthoDB" id="3174822at2"/>
<organism evidence="2 3">
    <name type="scientific">Senegalimassilia anaerobia</name>
    <dbReference type="NCBI Taxonomy" id="1473216"/>
    <lineage>
        <taxon>Bacteria</taxon>
        <taxon>Bacillati</taxon>
        <taxon>Actinomycetota</taxon>
        <taxon>Coriobacteriia</taxon>
        <taxon>Coriobacteriales</taxon>
        <taxon>Coriobacteriaceae</taxon>
        <taxon>Senegalimassilia</taxon>
    </lineage>
</organism>
<dbReference type="GO" id="GO:0019645">
    <property type="term" value="P:anaerobic electron transport chain"/>
    <property type="evidence" value="ECO:0007669"/>
    <property type="project" value="InterPro"/>
</dbReference>
<evidence type="ECO:0000313" key="2">
    <source>
        <dbReference type="EMBL" id="RDB55002.1"/>
    </source>
</evidence>
<feature type="transmembrane region" description="Helical" evidence="1">
    <location>
        <begin position="107"/>
        <end position="128"/>
    </location>
</feature>
<feature type="transmembrane region" description="Helical" evidence="1">
    <location>
        <begin position="205"/>
        <end position="223"/>
    </location>
</feature>
<evidence type="ECO:0000256" key="1">
    <source>
        <dbReference type="SAM" id="Phobius"/>
    </source>
</evidence>
<dbReference type="Pfam" id="PF04976">
    <property type="entry name" value="DmsC"/>
    <property type="match status" value="1"/>
</dbReference>
<keyword evidence="1" id="KW-1133">Transmembrane helix</keyword>
<sequence>MGLESLFAFTLLGGMAAGAYVFETCFARKRSGNRPWLLPLVVVALFAIGMIAASTHVQSIPRAMGSLTSGTVNFASGMVREVAVSGVFFVLALIDMIIAFVKKDSPFALRVVTAVVAVACMVLMGTAYTDVFGNPVWTNAPATVLSFVAGDLAMGLGLCAALGVANLSEKPVAYTMVAVDVVLAIGLALEVAAFSAVGISPVMQVVGLVVAPVASAVLTLLASKFANKQTLAIVVCAALVIGVAVARYAFYATCAL</sequence>
<feature type="transmembrane region" description="Helical" evidence="1">
    <location>
        <begin position="77"/>
        <end position="100"/>
    </location>
</feature>
<protein>
    <submittedName>
        <fullName evidence="2">DMSO reductase</fullName>
    </submittedName>
</protein>
<keyword evidence="1" id="KW-0472">Membrane</keyword>
<accession>A0A369L7B9</accession>
<feature type="transmembrane region" description="Helical" evidence="1">
    <location>
        <begin position="6"/>
        <end position="25"/>
    </location>
</feature>
<dbReference type="GO" id="GO:0005886">
    <property type="term" value="C:plasma membrane"/>
    <property type="evidence" value="ECO:0007669"/>
    <property type="project" value="TreeGrafter"/>
</dbReference>
<gene>
    <name evidence="2" type="ORF">C1880_07150</name>
</gene>
<feature type="transmembrane region" description="Helical" evidence="1">
    <location>
        <begin position="177"/>
        <end position="199"/>
    </location>
</feature>
<evidence type="ECO:0000313" key="3">
    <source>
        <dbReference type="Proteomes" id="UP000253792"/>
    </source>
</evidence>
<keyword evidence="3" id="KW-1185">Reference proteome</keyword>
<feature type="transmembrane region" description="Helical" evidence="1">
    <location>
        <begin position="140"/>
        <end position="165"/>
    </location>
</feature>
<feature type="transmembrane region" description="Helical" evidence="1">
    <location>
        <begin position="37"/>
        <end position="57"/>
    </location>
</feature>
<feature type="transmembrane region" description="Helical" evidence="1">
    <location>
        <begin position="230"/>
        <end position="250"/>
    </location>
</feature>
<dbReference type="PANTHER" id="PTHR38095:SF1">
    <property type="entry name" value="ANAEROBIC DIMETHYL SULFOXIDE REDUCTASE CHAIN YNFH"/>
    <property type="match status" value="1"/>
</dbReference>
<dbReference type="Proteomes" id="UP000253792">
    <property type="component" value="Unassembled WGS sequence"/>
</dbReference>
<dbReference type="PANTHER" id="PTHR38095">
    <property type="entry name" value="ANAEROBIC DIMETHYL SULFOXIDE REDUCTASE CHAIN YNFH"/>
    <property type="match status" value="1"/>
</dbReference>
<name>A0A369L7B9_9ACTN</name>
<reference evidence="2 3" key="1">
    <citation type="journal article" date="2018" name="Elife">
        <title>Discovery and characterization of a prevalent human gut bacterial enzyme sufficient for the inactivation of a family of plant toxins.</title>
        <authorList>
            <person name="Koppel N."/>
            <person name="Bisanz J.E."/>
            <person name="Pandelia M.E."/>
            <person name="Turnbaugh P.J."/>
            <person name="Balskus E.P."/>
        </authorList>
    </citation>
    <scope>NUCLEOTIDE SEQUENCE [LARGE SCALE GENOMIC DNA]</scope>
    <source>
        <strain evidence="3">anaerobia AP69FAA</strain>
    </source>
</reference>
<dbReference type="GO" id="GO:0009390">
    <property type="term" value="C:dimethyl sulfoxide reductase complex"/>
    <property type="evidence" value="ECO:0007669"/>
    <property type="project" value="TreeGrafter"/>
</dbReference>
<dbReference type="STRING" id="1034345.GCA_000236865_01836"/>
<keyword evidence="1" id="KW-0812">Transmembrane</keyword>
<dbReference type="EMBL" id="PPTP01000006">
    <property type="protein sequence ID" value="RDB55002.1"/>
    <property type="molecule type" value="Genomic_DNA"/>
</dbReference>